<dbReference type="SMART" id="SM00343">
    <property type="entry name" value="ZnF_C2HC"/>
    <property type="match status" value="1"/>
</dbReference>
<sequence length="1107" mass="124195">MAQTLRIGGCRLKIISMGGNCICLFWGTKPESMKAEEWALLDRQVLGVIRLTLSRSVAHNVVKEKTTADLMKALSGMYEKPSANNKVHLMKKLFNLKMTENASVAQHLNEFNTITNQLSSVEIDFDDEIRALIVLASLPNSWEAMRMVVSNSTGKEKLKYNDIRDLILAEEIRRRDAGETSGSGSALNLETRGRGNNRNTNQGRSNSRNSNRNRSKSRSGQQVQCWNCGKTGHFKRQCKSPKKKNEDDSANAVTEEVQDALLLTVDSPLDDWVLDSGASFHTTPHREIIQNYVAGDFGKVYLVDGSALDVVGLGDVRISLPNGSVWLLEKVRHIPDLRRNLISVGQLDDEGHAILFVGGTWKVTKGARVLARGKKTGTLYMTSCPRDTIAIADASTDTSLWHRRLGHMSEKGMKMLLSKGKLPELKFIDFDMCESCILGKQKKVSFLKTGRTPKAEKLELVHTDLWGPSPVASLGGSRYYITFIDDSSRKVWVYFLKNKSDVFVTFKKWKAMVETETGLKVKCLRSDNGGEYIDGGFSEYCAAQGIRMEKTIPGTPQQNGVAERMNRTLNERARSMRLHAGLPKTFWADAVSTAAYLINRGPSVPMEFRLPEEVWSGKEVKFSHLKVFGCVSYVHIDSDARSKLDAKSKICFFIGYGDENLAIDVTEIDQKKSEFVNLDELTESTVQKGGEKDKENVNSHVDLSTPVAEVRRSSRNIRPPQRYSPVLNYLLLTDGGEPECYDEAFRKEGFAQQVENLHLEQLDVKTAFLHSDLEEDLYMIQPKGFIVQGQENLVCKLRKSLYGLKQAPRQWYKKFDNFMHRIGFKRCEADHCCYFKSFDNSYIILLLYVDDMLIAGSDIEKINNLKKQLSKQFAMKDLGAAKQILGMRIIRNKANGTLKLSQSEYVKKVLSRFNMNEAKPVSTPLGSHFKLSKEQSPKTEEERDHMSKVPYASAIGSLMYAMVCTRPDIAHAVGVVSIFMSRPGKQHWEAVKWILRYLKGSLDTCLCFTGASLKLQGYVDVDFAGDIDSRKSTTGFVFTLGGTAISWTSNLQKIVTLSTTEAEYVAATEARKEMIWLHGFLDELDMLTKGVTIEKLKLCAASIGLLA</sequence>
<dbReference type="SUPFAM" id="SSF56672">
    <property type="entry name" value="DNA/RNA polymerases"/>
    <property type="match status" value="1"/>
</dbReference>
<feature type="region of interest" description="Disordered" evidence="6">
    <location>
        <begin position="175"/>
        <end position="223"/>
    </location>
</feature>
<dbReference type="Pfam" id="PF22936">
    <property type="entry name" value="Pol_BBD"/>
    <property type="match status" value="1"/>
</dbReference>
<dbReference type="InterPro" id="IPR036397">
    <property type="entry name" value="RNaseH_sf"/>
</dbReference>
<evidence type="ECO:0000256" key="1">
    <source>
        <dbReference type="ARBA" id="ARBA00022670"/>
    </source>
</evidence>
<feature type="domain" description="CCHC-type" evidence="7">
    <location>
        <begin position="225"/>
        <end position="240"/>
    </location>
</feature>
<dbReference type="GO" id="GO:0008270">
    <property type="term" value="F:zinc ion binding"/>
    <property type="evidence" value="ECO:0007669"/>
    <property type="project" value="UniProtKB-KW"/>
</dbReference>
<comment type="caution">
    <text evidence="9">The sequence shown here is derived from an EMBL/GenBank/DDBJ whole genome shotgun (WGS) entry which is preliminary data.</text>
</comment>
<dbReference type="Pfam" id="PF13976">
    <property type="entry name" value="gag_pre-integrs"/>
    <property type="match status" value="1"/>
</dbReference>
<keyword evidence="5" id="KW-0863">Zinc-finger</keyword>
<keyword evidence="5" id="KW-0862">Zinc</keyword>
<evidence type="ECO:0000313" key="10">
    <source>
        <dbReference type="Proteomes" id="UP000288805"/>
    </source>
</evidence>
<dbReference type="SUPFAM" id="SSF53098">
    <property type="entry name" value="Ribonuclease H-like"/>
    <property type="match status" value="1"/>
</dbReference>
<keyword evidence="4" id="KW-0378">Hydrolase</keyword>
<dbReference type="InterPro" id="IPR001878">
    <property type="entry name" value="Znf_CCHC"/>
</dbReference>
<feature type="compositionally biased region" description="Basic and acidic residues" evidence="6">
    <location>
        <begin position="931"/>
        <end position="946"/>
    </location>
</feature>
<dbReference type="Pfam" id="PF00098">
    <property type="entry name" value="zf-CCHC"/>
    <property type="match status" value="1"/>
</dbReference>
<evidence type="ECO:0000256" key="3">
    <source>
        <dbReference type="ARBA" id="ARBA00022750"/>
    </source>
</evidence>
<accession>A0A438GSK5</accession>
<dbReference type="InterPro" id="IPR001584">
    <property type="entry name" value="Integrase_cat-core"/>
</dbReference>
<dbReference type="InterPro" id="IPR054722">
    <property type="entry name" value="PolX-like_BBD"/>
</dbReference>
<dbReference type="PROSITE" id="PS50994">
    <property type="entry name" value="INTEGRASE"/>
    <property type="match status" value="1"/>
</dbReference>
<evidence type="ECO:0000256" key="2">
    <source>
        <dbReference type="ARBA" id="ARBA00022723"/>
    </source>
</evidence>
<gene>
    <name evidence="9" type="primary">POLX_872</name>
    <name evidence="9" type="ORF">CK203_053892</name>
</gene>
<evidence type="ECO:0000256" key="4">
    <source>
        <dbReference type="ARBA" id="ARBA00022801"/>
    </source>
</evidence>
<dbReference type="AlphaFoldDB" id="A0A438GSK5"/>
<organism evidence="9 10">
    <name type="scientific">Vitis vinifera</name>
    <name type="common">Grape</name>
    <dbReference type="NCBI Taxonomy" id="29760"/>
    <lineage>
        <taxon>Eukaryota</taxon>
        <taxon>Viridiplantae</taxon>
        <taxon>Streptophyta</taxon>
        <taxon>Embryophyta</taxon>
        <taxon>Tracheophyta</taxon>
        <taxon>Spermatophyta</taxon>
        <taxon>Magnoliopsida</taxon>
        <taxon>eudicotyledons</taxon>
        <taxon>Gunneridae</taxon>
        <taxon>Pentapetalae</taxon>
        <taxon>rosids</taxon>
        <taxon>Vitales</taxon>
        <taxon>Vitaceae</taxon>
        <taxon>Viteae</taxon>
        <taxon>Vitis</taxon>
    </lineage>
</organism>
<feature type="domain" description="Integrase catalytic" evidence="8">
    <location>
        <begin position="449"/>
        <end position="619"/>
    </location>
</feature>
<reference evidence="9 10" key="1">
    <citation type="journal article" date="2018" name="PLoS Genet.">
        <title>Population sequencing reveals clonal diversity and ancestral inbreeding in the grapevine cultivar Chardonnay.</title>
        <authorList>
            <person name="Roach M.J."/>
            <person name="Johnson D.L."/>
            <person name="Bohlmann J."/>
            <person name="van Vuuren H.J."/>
            <person name="Jones S.J."/>
            <person name="Pretorius I.S."/>
            <person name="Schmidt S.A."/>
            <person name="Borneman A.R."/>
        </authorList>
    </citation>
    <scope>NUCLEOTIDE SEQUENCE [LARGE SCALE GENOMIC DNA]</scope>
    <source>
        <strain evidence="10">cv. Chardonnay</strain>
        <tissue evidence="9">Leaf</tissue>
    </source>
</reference>
<evidence type="ECO:0000259" key="8">
    <source>
        <dbReference type="PROSITE" id="PS50994"/>
    </source>
</evidence>
<dbReference type="GO" id="GO:0004190">
    <property type="term" value="F:aspartic-type endopeptidase activity"/>
    <property type="evidence" value="ECO:0007669"/>
    <property type="project" value="UniProtKB-KW"/>
</dbReference>
<dbReference type="GO" id="GO:0006508">
    <property type="term" value="P:proteolysis"/>
    <property type="evidence" value="ECO:0007669"/>
    <property type="project" value="UniProtKB-KW"/>
</dbReference>
<dbReference type="GO" id="GO:0003676">
    <property type="term" value="F:nucleic acid binding"/>
    <property type="evidence" value="ECO:0007669"/>
    <property type="project" value="InterPro"/>
</dbReference>
<dbReference type="InterPro" id="IPR043502">
    <property type="entry name" value="DNA/RNA_pol_sf"/>
</dbReference>
<dbReference type="Proteomes" id="UP000288805">
    <property type="component" value="Unassembled WGS sequence"/>
</dbReference>
<dbReference type="PROSITE" id="PS50158">
    <property type="entry name" value="ZF_CCHC"/>
    <property type="match status" value="1"/>
</dbReference>
<dbReference type="EMBL" id="QGNW01000356">
    <property type="protein sequence ID" value="RVW75162.1"/>
    <property type="molecule type" value="Genomic_DNA"/>
</dbReference>
<evidence type="ECO:0000256" key="5">
    <source>
        <dbReference type="PROSITE-ProRule" id="PRU00047"/>
    </source>
</evidence>
<dbReference type="Pfam" id="PF25597">
    <property type="entry name" value="SH3_retrovirus"/>
    <property type="match status" value="1"/>
</dbReference>
<dbReference type="InterPro" id="IPR013103">
    <property type="entry name" value="RVT_2"/>
</dbReference>
<dbReference type="Pfam" id="PF14223">
    <property type="entry name" value="Retrotran_gag_2"/>
    <property type="match status" value="1"/>
</dbReference>
<dbReference type="InterPro" id="IPR025724">
    <property type="entry name" value="GAG-pre-integrase_dom"/>
</dbReference>
<feature type="compositionally biased region" description="Low complexity" evidence="6">
    <location>
        <begin position="194"/>
        <end position="210"/>
    </location>
</feature>
<evidence type="ECO:0000259" key="7">
    <source>
        <dbReference type="PROSITE" id="PS50158"/>
    </source>
</evidence>
<feature type="region of interest" description="Disordered" evidence="6">
    <location>
        <begin position="924"/>
        <end position="946"/>
    </location>
</feature>
<evidence type="ECO:0000256" key="6">
    <source>
        <dbReference type="SAM" id="MobiDB-lite"/>
    </source>
</evidence>
<evidence type="ECO:0000313" key="9">
    <source>
        <dbReference type="EMBL" id="RVW75162.1"/>
    </source>
</evidence>
<dbReference type="InterPro" id="IPR036875">
    <property type="entry name" value="Znf_CCHC_sf"/>
</dbReference>
<keyword evidence="3" id="KW-0064">Aspartyl protease</keyword>
<dbReference type="CDD" id="cd09272">
    <property type="entry name" value="RNase_HI_RT_Ty1"/>
    <property type="match status" value="1"/>
</dbReference>
<dbReference type="Gene3D" id="4.10.60.10">
    <property type="entry name" value="Zinc finger, CCHC-type"/>
    <property type="match status" value="1"/>
</dbReference>
<name>A0A438GSK5_VITVI</name>
<proteinExistence type="predicted"/>
<keyword evidence="1" id="KW-0645">Protease</keyword>
<dbReference type="InterPro" id="IPR057670">
    <property type="entry name" value="SH3_retrovirus"/>
</dbReference>
<dbReference type="GO" id="GO:0015074">
    <property type="term" value="P:DNA integration"/>
    <property type="evidence" value="ECO:0007669"/>
    <property type="project" value="InterPro"/>
</dbReference>
<dbReference type="SUPFAM" id="SSF57756">
    <property type="entry name" value="Retrovirus zinc finger-like domains"/>
    <property type="match status" value="1"/>
</dbReference>
<dbReference type="PANTHER" id="PTHR42648:SF28">
    <property type="entry name" value="TRANSPOSON-ENCODED PROTEIN WITH RIBONUCLEASE H-LIKE AND RETROVIRUS ZINC FINGER-LIKE DOMAINS"/>
    <property type="match status" value="1"/>
</dbReference>
<dbReference type="Gene3D" id="3.30.420.10">
    <property type="entry name" value="Ribonuclease H-like superfamily/Ribonuclease H"/>
    <property type="match status" value="1"/>
</dbReference>
<dbReference type="PANTHER" id="PTHR42648">
    <property type="entry name" value="TRANSPOSASE, PUTATIVE-RELATED"/>
    <property type="match status" value="1"/>
</dbReference>
<dbReference type="Pfam" id="PF00665">
    <property type="entry name" value="rve"/>
    <property type="match status" value="1"/>
</dbReference>
<keyword evidence="2" id="KW-0479">Metal-binding</keyword>
<dbReference type="InterPro" id="IPR012337">
    <property type="entry name" value="RNaseH-like_sf"/>
</dbReference>
<protein>
    <submittedName>
        <fullName evidence="9">Retrovirus-related Pol polyprotein from transposon TNT 1-94</fullName>
    </submittedName>
</protein>
<dbReference type="InterPro" id="IPR039537">
    <property type="entry name" value="Retrotran_Ty1/copia-like"/>
</dbReference>
<dbReference type="Pfam" id="PF07727">
    <property type="entry name" value="RVT_2"/>
    <property type="match status" value="1"/>
</dbReference>